<dbReference type="PANTHER" id="PTHR33337:SF40">
    <property type="entry name" value="CENP-V_GFA DOMAIN-CONTAINING PROTEIN-RELATED"/>
    <property type="match status" value="1"/>
</dbReference>
<dbReference type="PANTHER" id="PTHR33337">
    <property type="entry name" value="GFA DOMAIN-CONTAINING PROTEIN"/>
    <property type="match status" value="1"/>
</dbReference>
<comment type="similarity">
    <text evidence="1">Belongs to the Gfa family.</text>
</comment>
<evidence type="ECO:0000256" key="1">
    <source>
        <dbReference type="ARBA" id="ARBA00005495"/>
    </source>
</evidence>
<keyword evidence="3" id="KW-0862">Zinc</keyword>
<protein>
    <recommendedName>
        <fullName evidence="6">CENP-V/GFA domain-containing protein</fullName>
    </recommendedName>
</protein>
<dbReference type="GO" id="GO:0046872">
    <property type="term" value="F:metal ion binding"/>
    <property type="evidence" value="ECO:0007669"/>
    <property type="project" value="UniProtKB-KW"/>
</dbReference>
<feature type="region of interest" description="Disordered" evidence="5">
    <location>
        <begin position="131"/>
        <end position="157"/>
    </location>
</feature>
<evidence type="ECO:0000256" key="2">
    <source>
        <dbReference type="ARBA" id="ARBA00022723"/>
    </source>
</evidence>
<evidence type="ECO:0000259" key="6">
    <source>
        <dbReference type="PROSITE" id="PS51891"/>
    </source>
</evidence>
<gene>
    <name evidence="7" type="ORF">GGR16_002829</name>
</gene>
<keyword evidence="2" id="KW-0479">Metal-binding</keyword>
<dbReference type="SUPFAM" id="SSF51316">
    <property type="entry name" value="Mss4-like"/>
    <property type="match status" value="1"/>
</dbReference>
<keyword evidence="4" id="KW-0456">Lyase</keyword>
<keyword evidence="8" id="KW-1185">Reference proteome</keyword>
<accession>A0A840BWR4</accession>
<dbReference type="RefSeq" id="WP_183316988.1">
    <property type="nucleotide sequence ID" value="NZ_JACIEN010000003.1"/>
</dbReference>
<organism evidence="7 8">
    <name type="scientific">Chelatococcus caeni</name>
    <dbReference type="NCBI Taxonomy" id="1348468"/>
    <lineage>
        <taxon>Bacteria</taxon>
        <taxon>Pseudomonadati</taxon>
        <taxon>Pseudomonadota</taxon>
        <taxon>Alphaproteobacteria</taxon>
        <taxon>Hyphomicrobiales</taxon>
        <taxon>Chelatococcaceae</taxon>
        <taxon>Chelatococcus</taxon>
    </lineage>
</organism>
<dbReference type="GO" id="GO:0016846">
    <property type="term" value="F:carbon-sulfur lyase activity"/>
    <property type="evidence" value="ECO:0007669"/>
    <property type="project" value="InterPro"/>
</dbReference>
<evidence type="ECO:0000313" key="8">
    <source>
        <dbReference type="Proteomes" id="UP000577362"/>
    </source>
</evidence>
<dbReference type="PROSITE" id="PS51891">
    <property type="entry name" value="CENP_V_GFA"/>
    <property type="match status" value="1"/>
</dbReference>
<feature type="compositionally biased region" description="Basic and acidic residues" evidence="5">
    <location>
        <begin position="147"/>
        <end position="157"/>
    </location>
</feature>
<name>A0A840BWR4_9HYPH</name>
<evidence type="ECO:0000256" key="5">
    <source>
        <dbReference type="SAM" id="MobiDB-lite"/>
    </source>
</evidence>
<feature type="domain" description="CENP-V/GFA" evidence="6">
    <location>
        <begin position="9"/>
        <end position="137"/>
    </location>
</feature>
<comment type="caution">
    <text evidence="7">The sequence shown here is derived from an EMBL/GenBank/DDBJ whole genome shotgun (WGS) entry which is preliminary data.</text>
</comment>
<evidence type="ECO:0000256" key="3">
    <source>
        <dbReference type="ARBA" id="ARBA00022833"/>
    </source>
</evidence>
<proteinExistence type="inferred from homology"/>
<reference evidence="7 8" key="1">
    <citation type="submission" date="2020-08" db="EMBL/GenBank/DDBJ databases">
        <title>Genomic Encyclopedia of Type Strains, Phase IV (KMG-IV): sequencing the most valuable type-strain genomes for metagenomic binning, comparative biology and taxonomic classification.</title>
        <authorList>
            <person name="Goeker M."/>
        </authorList>
    </citation>
    <scope>NUCLEOTIDE SEQUENCE [LARGE SCALE GENOMIC DNA]</scope>
    <source>
        <strain evidence="7 8">DSM 103737</strain>
    </source>
</reference>
<dbReference type="Proteomes" id="UP000577362">
    <property type="component" value="Unassembled WGS sequence"/>
</dbReference>
<dbReference type="Pfam" id="PF04828">
    <property type="entry name" value="GFA"/>
    <property type="match status" value="1"/>
</dbReference>
<evidence type="ECO:0000313" key="7">
    <source>
        <dbReference type="EMBL" id="MBB4017795.1"/>
    </source>
</evidence>
<dbReference type="EMBL" id="JACIEN010000003">
    <property type="protein sequence ID" value="MBB4017795.1"/>
    <property type="molecule type" value="Genomic_DNA"/>
</dbReference>
<dbReference type="InterPro" id="IPR011057">
    <property type="entry name" value="Mss4-like_sf"/>
</dbReference>
<evidence type="ECO:0000256" key="4">
    <source>
        <dbReference type="ARBA" id="ARBA00023239"/>
    </source>
</evidence>
<dbReference type="Gene3D" id="3.90.1590.10">
    <property type="entry name" value="glutathione-dependent formaldehyde- activating enzyme (gfa)"/>
    <property type="match status" value="1"/>
</dbReference>
<dbReference type="InterPro" id="IPR006913">
    <property type="entry name" value="CENP-V/GFA"/>
</dbReference>
<dbReference type="AlphaFoldDB" id="A0A840BWR4"/>
<sequence>MADERRYVTSGGCQCGAVRYAVYGEPFEPSICWCRMCQKATGGLFGAFVDVKDDDLVWTRGEPSRFRSSEAAERGFCSACGTPLFYHYRSGHRYAMTAGSFDEPTRWPPERQLVPENRPAFAAELVRLEEVPTSSWQNDPEAFASRQHPDHDTKRWP</sequence>